<dbReference type="InterPro" id="IPR017853">
    <property type="entry name" value="GH"/>
</dbReference>
<gene>
    <name evidence="2" type="ORF">V8G54_023364</name>
</gene>
<evidence type="ECO:0008006" key="4">
    <source>
        <dbReference type="Google" id="ProtNLM"/>
    </source>
</evidence>
<name>A0AAQ3N3H2_VIGMU</name>
<keyword evidence="3" id="KW-1185">Reference proteome</keyword>
<feature type="compositionally biased region" description="Low complexity" evidence="1">
    <location>
        <begin position="494"/>
        <end position="504"/>
    </location>
</feature>
<sequence length="513" mass="58974">MDRFHEQVIEDYMKFVSKWMLSHIEDGDKVMNKPVVFSEFGLSNINFTMSERKTMYKTVLDISYKSAKKNRSGGGCLVWQFLVGGMREFSDDFRIIPWEKTPIPSLFIEQSCRLAKMKELPHKFGSQDVWDIVEEEYNEPADDEHQTVNQVAALKKTRVKDRSALYFLYNAVDESGFEKIADAKSAKEAWEILKGDIQRRYPPLRREFKHMEMDENEGVSEFITQVHANQLGMNGEEVPPNRVAEKILRNLDDFESIVVTIEETKDLSTLTVEELAGKRKRGNPTIKHYRYGLTGINLELLRTEVRVEEGEEVEDEVDVVEVMIMKIKLVRRIGVTKDKDKAKETSQEWSVLSVASTATMQTSVGQQSATTVGSLVILQSTERPRQSATNMEKELKQKDEEIQWIGRLMNEANAIMNKQRVELEELKKVDVGPCLKSKTDEISTNSIWYLDIGGMEQFGIFNMGQIIQKVKKNRLYDLELKILERKCLKQGMTSKSLNNSNSNLIKRSKPDVG</sequence>
<reference evidence="2 3" key="1">
    <citation type="journal article" date="2023" name="Life. Sci Alliance">
        <title>Evolutionary insights into 3D genome organization and epigenetic landscape of Vigna mungo.</title>
        <authorList>
            <person name="Junaid A."/>
            <person name="Singh B."/>
            <person name="Bhatia S."/>
        </authorList>
    </citation>
    <scope>NUCLEOTIDE SEQUENCE [LARGE SCALE GENOMIC DNA]</scope>
    <source>
        <strain evidence="2">Urdbean</strain>
    </source>
</reference>
<proteinExistence type="predicted"/>
<dbReference type="Gene3D" id="3.20.20.80">
    <property type="entry name" value="Glycosidases"/>
    <property type="match status" value="1"/>
</dbReference>
<evidence type="ECO:0000313" key="3">
    <source>
        <dbReference type="Proteomes" id="UP001374535"/>
    </source>
</evidence>
<protein>
    <recommendedName>
        <fullName evidence="4">Mannan endo-1,4-beta-mannosidase</fullName>
    </recommendedName>
</protein>
<organism evidence="2 3">
    <name type="scientific">Vigna mungo</name>
    <name type="common">Black gram</name>
    <name type="synonym">Phaseolus mungo</name>
    <dbReference type="NCBI Taxonomy" id="3915"/>
    <lineage>
        <taxon>Eukaryota</taxon>
        <taxon>Viridiplantae</taxon>
        <taxon>Streptophyta</taxon>
        <taxon>Embryophyta</taxon>
        <taxon>Tracheophyta</taxon>
        <taxon>Spermatophyta</taxon>
        <taxon>Magnoliopsida</taxon>
        <taxon>eudicotyledons</taxon>
        <taxon>Gunneridae</taxon>
        <taxon>Pentapetalae</taxon>
        <taxon>rosids</taxon>
        <taxon>fabids</taxon>
        <taxon>Fabales</taxon>
        <taxon>Fabaceae</taxon>
        <taxon>Papilionoideae</taxon>
        <taxon>50 kb inversion clade</taxon>
        <taxon>NPAAA clade</taxon>
        <taxon>indigoferoid/millettioid clade</taxon>
        <taxon>Phaseoleae</taxon>
        <taxon>Vigna</taxon>
    </lineage>
</organism>
<dbReference type="Proteomes" id="UP001374535">
    <property type="component" value="Chromosome 7"/>
</dbReference>
<feature type="region of interest" description="Disordered" evidence="1">
    <location>
        <begin position="494"/>
        <end position="513"/>
    </location>
</feature>
<dbReference type="AlphaFoldDB" id="A0AAQ3N3H2"/>
<accession>A0AAQ3N3H2</accession>
<dbReference type="Pfam" id="PF14223">
    <property type="entry name" value="Retrotran_gag_2"/>
    <property type="match status" value="1"/>
</dbReference>
<dbReference type="PANTHER" id="PTHR35317:SF28">
    <property type="entry name" value="ZINC FINGER, CCHC-TYPE, RIBONUCLEASE H-LIKE DOMAIN, GAG-PRE-INTEGRASE DOMAIN PROTEIN-RELATED"/>
    <property type="match status" value="1"/>
</dbReference>
<dbReference type="EMBL" id="CP144694">
    <property type="protein sequence ID" value="WVZ02558.1"/>
    <property type="molecule type" value="Genomic_DNA"/>
</dbReference>
<dbReference type="PANTHER" id="PTHR35317">
    <property type="entry name" value="OS04G0629600 PROTEIN"/>
    <property type="match status" value="1"/>
</dbReference>
<evidence type="ECO:0000313" key="2">
    <source>
        <dbReference type="EMBL" id="WVZ02558.1"/>
    </source>
</evidence>
<dbReference type="SUPFAM" id="SSF51445">
    <property type="entry name" value="(Trans)glycosidases"/>
    <property type="match status" value="1"/>
</dbReference>
<evidence type="ECO:0000256" key="1">
    <source>
        <dbReference type="SAM" id="MobiDB-lite"/>
    </source>
</evidence>